<dbReference type="InterPro" id="IPR000086">
    <property type="entry name" value="NUDIX_hydrolase_dom"/>
</dbReference>
<accession>A0A8H5H2K1</accession>
<dbReference type="CDD" id="cd02883">
    <property type="entry name" value="NUDIX_Hydrolase"/>
    <property type="match status" value="1"/>
</dbReference>
<dbReference type="PROSITE" id="PS51462">
    <property type="entry name" value="NUDIX"/>
    <property type="match status" value="1"/>
</dbReference>
<dbReference type="PANTHER" id="PTHR21340:SF0">
    <property type="entry name" value="BIS(5'-NUCLEOSYL)-TETRAPHOSPHATASE [ASYMMETRICAL]"/>
    <property type="match status" value="1"/>
</dbReference>
<comment type="caution">
    <text evidence="4">The sequence shown here is derived from an EMBL/GenBank/DDBJ whole genome shotgun (WGS) entry which is preliminary data.</text>
</comment>
<dbReference type="EMBL" id="JAACJP010000034">
    <property type="protein sequence ID" value="KAF5375430.1"/>
    <property type="molecule type" value="Genomic_DNA"/>
</dbReference>
<dbReference type="InterPro" id="IPR051325">
    <property type="entry name" value="Nudix_hydrolase_domain"/>
</dbReference>
<feature type="region of interest" description="Disordered" evidence="2">
    <location>
        <begin position="224"/>
        <end position="249"/>
    </location>
</feature>
<dbReference type="GO" id="GO:0006754">
    <property type="term" value="P:ATP biosynthetic process"/>
    <property type="evidence" value="ECO:0007669"/>
    <property type="project" value="TreeGrafter"/>
</dbReference>
<proteinExistence type="predicted"/>
<dbReference type="Gene3D" id="3.90.79.10">
    <property type="entry name" value="Nucleoside Triphosphate Pyrophosphohydrolase"/>
    <property type="match status" value="1"/>
</dbReference>
<evidence type="ECO:0000313" key="4">
    <source>
        <dbReference type="EMBL" id="KAF5375430.1"/>
    </source>
</evidence>
<evidence type="ECO:0000256" key="2">
    <source>
        <dbReference type="SAM" id="MobiDB-lite"/>
    </source>
</evidence>
<dbReference type="SUPFAM" id="SSF55811">
    <property type="entry name" value="Nudix"/>
    <property type="match status" value="1"/>
</dbReference>
<evidence type="ECO:0000313" key="5">
    <source>
        <dbReference type="Proteomes" id="UP000565441"/>
    </source>
</evidence>
<dbReference type="InterPro" id="IPR015797">
    <property type="entry name" value="NUDIX_hydrolase-like_dom_sf"/>
</dbReference>
<dbReference type="Proteomes" id="UP000565441">
    <property type="component" value="Unassembled WGS sequence"/>
</dbReference>
<feature type="region of interest" description="Disordered" evidence="2">
    <location>
        <begin position="1"/>
        <end position="43"/>
    </location>
</feature>
<gene>
    <name evidence="4" type="ORF">D9615_007919</name>
</gene>
<dbReference type="AlphaFoldDB" id="A0A8H5H2K1"/>
<sequence>MRSLLSALHDSMSFQSRQRPAAVAQARPLPRSEPLSEFSSPPVPNSGWASENFMFGAGMVIIQPSSHKIVVIYDTRDKYWFLPRGRKDMGESLEATAIREAYEESGYQAEFFPLYTPSHAPAPPNDRSIYERPNTEPFYITLTSWSPGRGNRKSGGEYLTSWYIGQIPEDAVHTRGTGMPNEQTYTSHLCTYEEAMELVYSGQRNVLRYAWAVYTHTLEIQENQRYQDQPSASNSPKDTPNQAPVGVQQ</sequence>
<dbReference type="OrthoDB" id="276276at2759"/>
<dbReference type="GO" id="GO:0006167">
    <property type="term" value="P:AMP biosynthetic process"/>
    <property type="evidence" value="ECO:0007669"/>
    <property type="project" value="TreeGrafter"/>
</dbReference>
<organism evidence="4 5">
    <name type="scientific">Tricholomella constricta</name>
    <dbReference type="NCBI Taxonomy" id="117010"/>
    <lineage>
        <taxon>Eukaryota</taxon>
        <taxon>Fungi</taxon>
        <taxon>Dikarya</taxon>
        <taxon>Basidiomycota</taxon>
        <taxon>Agaricomycotina</taxon>
        <taxon>Agaricomycetes</taxon>
        <taxon>Agaricomycetidae</taxon>
        <taxon>Agaricales</taxon>
        <taxon>Tricholomatineae</taxon>
        <taxon>Lyophyllaceae</taxon>
        <taxon>Tricholomella</taxon>
    </lineage>
</organism>
<keyword evidence="5" id="KW-1185">Reference proteome</keyword>
<feature type="domain" description="Nudix hydrolase" evidence="3">
    <location>
        <begin position="52"/>
        <end position="212"/>
    </location>
</feature>
<dbReference type="PROSITE" id="PS00893">
    <property type="entry name" value="NUDIX_BOX"/>
    <property type="match status" value="1"/>
</dbReference>
<evidence type="ECO:0000259" key="3">
    <source>
        <dbReference type="PROSITE" id="PS51462"/>
    </source>
</evidence>
<dbReference type="GO" id="GO:0004081">
    <property type="term" value="F:bis(5'-nucleosyl)-tetraphosphatase (asymmetrical) activity"/>
    <property type="evidence" value="ECO:0007669"/>
    <property type="project" value="TreeGrafter"/>
</dbReference>
<name>A0A8H5H2K1_9AGAR</name>
<dbReference type="Pfam" id="PF00293">
    <property type="entry name" value="NUDIX"/>
    <property type="match status" value="1"/>
</dbReference>
<feature type="compositionally biased region" description="Low complexity" evidence="2">
    <location>
        <begin position="15"/>
        <end position="29"/>
    </location>
</feature>
<protein>
    <recommendedName>
        <fullName evidence="3">Nudix hydrolase domain-containing protein</fullName>
    </recommendedName>
</protein>
<reference evidence="4 5" key="1">
    <citation type="journal article" date="2020" name="ISME J.">
        <title>Uncovering the hidden diversity of litter-decomposition mechanisms in mushroom-forming fungi.</title>
        <authorList>
            <person name="Floudas D."/>
            <person name="Bentzer J."/>
            <person name="Ahren D."/>
            <person name="Johansson T."/>
            <person name="Persson P."/>
            <person name="Tunlid A."/>
        </authorList>
    </citation>
    <scope>NUCLEOTIDE SEQUENCE [LARGE SCALE GENOMIC DNA]</scope>
    <source>
        <strain evidence="4 5">CBS 661.87</strain>
    </source>
</reference>
<dbReference type="InterPro" id="IPR020084">
    <property type="entry name" value="NUDIX_hydrolase_CS"/>
</dbReference>
<dbReference type="PANTHER" id="PTHR21340">
    <property type="entry name" value="DIADENOSINE 5,5-P1,P4-TETRAPHOSPHATE PYROPHOSPHOHYDROLASE MUTT"/>
    <property type="match status" value="1"/>
</dbReference>
<keyword evidence="1" id="KW-0378">Hydrolase</keyword>
<evidence type="ECO:0000256" key="1">
    <source>
        <dbReference type="ARBA" id="ARBA00022801"/>
    </source>
</evidence>